<feature type="compositionally biased region" description="Polar residues" evidence="3">
    <location>
        <begin position="411"/>
        <end position="429"/>
    </location>
</feature>
<keyword evidence="6" id="KW-1185">Reference proteome</keyword>
<accession>A0ABQ8U2E4</accession>
<dbReference type="Pfam" id="PF00307">
    <property type="entry name" value="CH"/>
    <property type="match status" value="1"/>
</dbReference>
<evidence type="ECO:0000256" key="3">
    <source>
        <dbReference type="SAM" id="MobiDB-lite"/>
    </source>
</evidence>
<dbReference type="Proteomes" id="UP001148838">
    <property type="component" value="Unassembled WGS sequence"/>
</dbReference>
<keyword evidence="2" id="KW-0009">Actin-binding</keyword>
<dbReference type="Gene3D" id="1.10.418.10">
    <property type="entry name" value="Calponin-like domain"/>
    <property type="match status" value="1"/>
</dbReference>
<dbReference type="InterPro" id="IPR001715">
    <property type="entry name" value="CH_dom"/>
</dbReference>
<proteinExistence type="predicted"/>
<evidence type="ECO:0000256" key="2">
    <source>
        <dbReference type="ARBA" id="ARBA00023203"/>
    </source>
</evidence>
<evidence type="ECO:0000256" key="1">
    <source>
        <dbReference type="ARBA" id="ARBA00022737"/>
    </source>
</evidence>
<dbReference type="InterPro" id="IPR001589">
    <property type="entry name" value="Actinin_actin-bd_CS"/>
</dbReference>
<reference evidence="5 6" key="1">
    <citation type="journal article" date="2022" name="Allergy">
        <title>Genome assembly and annotation of Periplaneta americana reveal a comprehensive cockroach allergen profile.</title>
        <authorList>
            <person name="Wang L."/>
            <person name="Xiong Q."/>
            <person name="Saelim N."/>
            <person name="Wang L."/>
            <person name="Nong W."/>
            <person name="Wan A.T."/>
            <person name="Shi M."/>
            <person name="Liu X."/>
            <person name="Cao Q."/>
            <person name="Hui J.H.L."/>
            <person name="Sookrung N."/>
            <person name="Leung T.F."/>
            <person name="Tungtrongchitr A."/>
            <person name="Tsui S.K.W."/>
        </authorList>
    </citation>
    <scope>NUCLEOTIDE SEQUENCE [LARGE SCALE GENOMIC DNA]</scope>
    <source>
        <strain evidence="5">PWHHKU_190912</strain>
    </source>
</reference>
<feature type="compositionally biased region" description="Polar residues" evidence="3">
    <location>
        <begin position="249"/>
        <end position="272"/>
    </location>
</feature>
<feature type="region of interest" description="Disordered" evidence="3">
    <location>
        <begin position="80"/>
        <end position="429"/>
    </location>
</feature>
<organism evidence="5 6">
    <name type="scientific">Periplaneta americana</name>
    <name type="common">American cockroach</name>
    <name type="synonym">Blatta americana</name>
    <dbReference type="NCBI Taxonomy" id="6978"/>
    <lineage>
        <taxon>Eukaryota</taxon>
        <taxon>Metazoa</taxon>
        <taxon>Ecdysozoa</taxon>
        <taxon>Arthropoda</taxon>
        <taxon>Hexapoda</taxon>
        <taxon>Insecta</taxon>
        <taxon>Pterygota</taxon>
        <taxon>Neoptera</taxon>
        <taxon>Polyneoptera</taxon>
        <taxon>Dictyoptera</taxon>
        <taxon>Blattodea</taxon>
        <taxon>Blattoidea</taxon>
        <taxon>Blattidae</taxon>
        <taxon>Blattinae</taxon>
        <taxon>Periplaneta</taxon>
    </lineage>
</organism>
<protein>
    <recommendedName>
        <fullName evidence="4">Calponin-homology (CH) domain-containing protein</fullName>
    </recommendedName>
</protein>
<sequence length="774" mass="87080">MASSRRSGPQPRRPTELRVTSDTPADRISRALSTVMTTVKSTPVGSPLYDVATGVEPSAAIRKSLVTSPVTDISIRSSIRAEEARKSSRRSQISETGESSGLGSTDQSPLSDRPPSVTGFNSPKYGPSVETWKSSRARQMSESEESNRSVVVDQSPLTDRTPTVLGFNSPKHSPSVETWKSTRGRQISDSEESNRSVFVDQSPLTDRTPTVLGFNSPKHSPSVETWKTPKARQVSDSEESNRSVFVDQSPLTDRTPTVQGLNSSKHNPSVETWKTPKARRVSDSEESNTSGFVDQSPLTDRTSSVLGFNSPKHSSLVEMRKPQNSRQISESEESNRPWPVEQSPLADRAPTVLGLMSPKHGPSVETWRPVRKQPPQEIARRATVEPGPQVEKASDVVLRKSAHDSDVKQDTGVSNRRSLESTGRTKSMSSSIINGRTYDMKDYRHIKSRNHTIIHDGNINITANIPGNHGNITTTPFPHILSYTSALHDCVCLQITVVDREIREVRQRIRKRERPLLITRRNIQGSYERPFRFRTHSVINVQRYYRTKFGADPPSGPTIRKWYTDFKTRFFASGVSQYEHLSATAGMTQREDVLKFEQGRIRALQEERLAIQKKTFTKWMNSFLLKARMEVEDLFTDLADGKKLLKLLEIISGEKLGKPNNGKMRVHKVENVNKSLAFLHTKIKCITYLTVCRLNENGNAYVMFNFHCKIVDRCKYTIEYEFEMASLLCFHGYQHLLSYGLATKIFVERTSLTIEFASGHRQRVVSLPANFISG</sequence>
<keyword evidence="1" id="KW-0677">Repeat</keyword>
<feature type="compositionally biased region" description="Polar residues" evidence="3">
    <location>
        <begin position="287"/>
        <end position="313"/>
    </location>
</feature>
<name>A0ABQ8U2E4_PERAM</name>
<dbReference type="PROSITE" id="PS50021">
    <property type="entry name" value="CH"/>
    <property type="match status" value="1"/>
</dbReference>
<feature type="compositionally biased region" description="Low complexity" evidence="3">
    <location>
        <begin position="90"/>
        <end position="105"/>
    </location>
</feature>
<dbReference type="EMBL" id="JAJSOF020000001">
    <property type="protein sequence ID" value="KAJ4452347.1"/>
    <property type="molecule type" value="Genomic_DNA"/>
</dbReference>
<dbReference type="PANTHER" id="PTHR11915">
    <property type="entry name" value="SPECTRIN/FILAMIN RELATED CYTOSKELETAL PROTEIN"/>
    <property type="match status" value="1"/>
</dbReference>
<feature type="domain" description="Calponin-homology (CH)" evidence="4">
    <location>
        <begin position="610"/>
        <end position="715"/>
    </location>
</feature>
<comment type="caution">
    <text evidence="5">The sequence shown here is derived from an EMBL/GenBank/DDBJ whole genome shotgun (WGS) entry which is preliminary data.</text>
</comment>
<gene>
    <name evidence="5" type="ORF">ANN_03880</name>
</gene>
<evidence type="ECO:0000313" key="6">
    <source>
        <dbReference type="Proteomes" id="UP001148838"/>
    </source>
</evidence>
<evidence type="ECO:0000313" key="5">
    <source>
        <dbReference type="EMBL" id="KAJ4452347.1"/>
    </source>
</evidence>
<feature type="compositionally biased region" description="Polar residues" evidence="3">
    <location>
        <begin position="170"/>
        <end position="185"/>
    </location>
</feature>
<evidence type="ECO:0000259" key="4">
    <source>
        <dbReference type="PROSITE" id="PS50021"/>
    </source>
</evidence>
<feature type="compositionally biased region" description="Low complexity" evidence="3">
    <location>
        <begin position="1"/>
        <end position="10"/>
    </location>
</feature>
<dbReference type="PROSITE" id="PS00019">
    <property type="entry name" value="ACTININ_1"/>
    <property type="match status" value="1"/>
</dbReference>
<dbReference type="InterPro" id="IPR036872">
    <property type="entry name" value="CH_dom_sf"/>
</dbReference>
<dbReference type="SMART" id="SM00033">
    <property type="entry name" value="CH"/>
    <property type="match status" value="1"/>
</dbReference>
<dbReference type="SUPFAM" id="SSF47576">
    <property type="entry name" value="Calponin-homology domain, CH-domain"/>
    <property type="match status" value="1"/>
</dbReference>
<feature type="compositionally biased region" description="Basic and acidic residues" evidence="3">
    <location>
        <begin position="392"/>
        <end position="409"/>
    </location>
</feature>
<feature type="region of interest" description="Disordered" evidence="3">
    <location>
        <begin position="1"/>
        <end position="34"/>
    </location>
</feature>